<proteinExistence type="predicted"/>
<evidence type="ECO:0008006" key="3">
    <source>
        <dbReference type="Google" id="ProtNLM"/>
    </source>
</evidence>
<dbReference type="AlphaFoldDB" id="A0A382BIT4"/>
<sequence>VSIVGASSNFINAESDRLNPAFIFNSEKLMNLSFVQYPSEITSQLAQVFYPYKDYVLAATIRHISYGIFKGYNEEGMPTSNYSAADTWASCSVAKSFYSENIQLGASIGYFYSNIVDLSSILLTGTTGLSLNIDRYNMNVGIALRNLALEMKSYSSNKYYNPILINVSTSKNLAYLPLIMIIDSDFDTKSKLKNIRLSGIVTLTKDINFKLGTSINRLNQSANIDFFRDLFADTGFGFSISTKQYIVDLGTYFYGMGGIIFAMGIGLKI</sequence>
<keyword evidence="1" id="KW-0812">Transmembrane</keyword>
<dbReference type="EMBL" id="UINC01029784">
    <property type="protein sequence ID" value="SVB13097.1"/>
    <property type="molecule type" value="Genomic_DNA"/>
</dbReference>
<keyword evidence="1" id="KW-0472">Membrane</keyword>
<keyword evidence="1" id="KW-1133">Transmembrane helix</keyword>
<feature type="non-terminal residue" evidence="2">
    <location>
        <position position="1"/>
    </location>
</feature>
<organism evidence="2">
    <name type="scientific">marine metagenome</name>
    <dbReference type="NCBI Taxonomy" id="408172"/>
    <lineage>
        <taxon>unclassified sequences</taxon>
        <taxon>metagenomes</taxon>
        <taxon>ecological metagenomes</taxon>
    </lineage>
</organism>
<feature type="transmembrane region" description="Helical" evidence="1">
    <location>
        <begin position="249"/>
        <end position="267"/>
    </location>
</feature>
<evidence type="ECO:0000256" key="1">
    <source>
        <dbReference type="SAM" id="Phobius"/>
    </source>
</evidence>
<protein>
    <recommendedName>
        <fullName evidence="3">DUF5723 domain-containing protein</fullName>
    </recommendedName>
</protein>
<evidence type="ECO:0000313" key="2">
    <source>
        <dbReference type="EMBL" id="SVB13097.1"/>
    </source>
</evidence>
<reference evidence="2" key="1">
    <citation type="submission" date="2018-05" db="EMBL/GenBank/DDBJ databases">
        <authorList>
            <person name="Lanie J.A."/>
            <person name="Ng W.-L."/>
            <person name="Kazmierczak K.M."/>
            <person name="Andrzejewski T.M."/>
            <person name="Davidsen T.M."/>
            <person name="Wayne K.J."/>
            <person name="Tettelin H."/>
            <person name="Glass J.I."/>
            <person name="Rusch D."/>
            <person name="Podicherti R."/>
            <person name="Tsui H.-C.T."/>
            <person name="Winkler M.E."/>
        </authorList>
    </citation>
    <scope>NUCLEOTIDE SEQUENCE</scope>
</reference>
<name>A0A382BIT4_9ZZZZ</name>
<accession>A0A382BIT4</accession>
<gene>
    <name evidence="2" type="ORF">METZ01_LOCUS165951</name>
</gene>